<keyword evidence="11" id="KW-1185">Reference proteome</keyword>
<evidence type="ECO:0000256" key="7">
    <source>
        <dbReference type="PROSITE-ProRule" id="PRU01091"/>
    </source>
</evidence>
<feature type="DNA-binding region" description="OmpR/PhoB-type" evidence="7">
    <location>
        <begin position="131"/>
        <end position="229"/>
    </location>
</feature>
<dbReference type="CDD" id="cd00383">
    <property type="entry name" value="trans_reg_C"/>
    <property type="match status" value="1"/>
</dbReference>
<keyword evidence="1 6" id="KW-0597">Phosphoprotein</keyword>
<evidence type="ECO:0000313" key="11">
    <source>
        <dbReference type="Proteomes" id="UP000377798"/>
    </source>
</evidence>
<feature type="modified residue" description="4-aspartylphosphate" evidence="6">
    <location>
        <position position="55"/>
    </location>
</feature>
<dbReference type="InterPro" id="IPR036388">
    <property type="entry name" value="WH-like_DNA-bd_sf"/>
</dbReference>
<dbReference type="Gene3D" id="1.10.10.10">
    <property type="entry name" value="Winged helix-like DNA-binding domain superfamily/Winged helix DNA-binding domain"/>
    <property type="match status" value="1"/>
</dbReference>
<evidence type="ECO:0000256" key="1">
    <source>
        <dbReference type="ARBA" id="ARBA00022553"/>
    </source>
</evidence>
<dbReference type="GO" id="GO:0000976">
    <property type="term" value="F:transcription cis-regulatory region binding"/>
    <property type="evidence" value="ECO:0007669"/>
    <property type="project" value="TreeGrafter"/>
</dbReference>
<dbReference type="InterPro" id="IPR011006">
    <property type="entry name" value="CheY-like_superfamily"/>
</dbReference>
<dbReference type="SUPFAM" id="SSF52172">
    <property type="entry name" value="CheY-like"/>
    <property type="match status" value="1"/>
</dbReference>
<reference evidence="10 11" key="1">
    <citation type="submission" date="2019-02" db="EMBL/GenBank/DDBJ databases">
        <authorList>
            <consortium name="Pathogen Informatics"/>
        </authorList>
    </citation>
    <scope>NUCLEOTIDE SEQUENCE [LARGE SCALE GENOMIC DNA]</scope>
    <source>
        <strain evidence="10 11">3012STDY7089603</strain>
    </source>
</reference>
<dbReference type="Proteomes" id="UP000377798">
    <property type="component" value="Unassembled WGS sequence"/>
</dbReference>
<evidence type="ECO:0000313" key="10">
    <source>
        <dbReference type="EMBL" id="VFB16048.1"/>
    </source>
</evidence>
<evidence type="ECO:0000259" key="9">
    <source>
        <dbReference type="PROSITE" id="PS51755"/>
    </source>
</evidence>
<dbReference type="SUPFAM" id="SSF46894">
    <property type="entry name" value="C-terminal effector domain of the bipartite response regulators"/>
    <property type="match status" value="1"/>
</dbReference>
<evidence type="ECO:0000256" key="5">
    <source>
        <dbReference type="ARBA" id="ARBA00023163"/>
    </source>
</evidence>
<dbReference type="RefSeq" id="WP_034439431.1">
    <property type="nucleotide sequence ID" value="NZ_CAACYI010000001.1"/>
</dbReference>
<dbReference type="GO" id="GO:0006355">
    <property type="term" value="P:regulation of DNA-templated transcription"/>
    <property type="evidence" value="ECO:0007669"/>
    <property type="project" value="InterPro"/>
</dbReference>
<keyword evidence="5" id="KW-0804">Transcription</keyword>
<dbReference type="InterPro" id="IPR001867">
    <property type="entry name" value="OmpR/PhoB-type_DNA-bd"/>
</dbReference>
<dbReference type="InterPro" id="IPR016032">
    <property type="entry name" value="Sig_transdc_resp-reg_C-effctor"/>
</dbReference>
<dbReference type="PANTHER" id="PTHR48111:SF40">
    <property type="entry name" value="PHOSPHATE REGULON TRANSCRIPTIONAL REGULATORY PROTEIN PHOB"/>
    <property type="match status" value="1"/>
</dbReference>
<proteinExistence type="predicted"/>
<evidence type="ECO:0000256" key="3">
    <source>
        <dbReference type="ARBA" id="ARBA00023015"/>
    </source>
</evidence>
<comment type="caution">
    <text evidence="10">The sequence shown here is derived from an EMBL/GenBank/DDBJ whole genome shotgun (WGS) entry which is preliminary data.</text>
</comment>
<dbReference type="Pfam" id="PF00486">
    <property type="entry name" value="Trans_reg_C"/>
    <property type="match status" value="1"/>
</dbReference>
<protein>
    <submittedName>
        <fullName evidence="10">Sensory transduction protein regX3</fullName>
    </submittedName>
</protein>
<dbReference type="GO" id="GO:0032993">
    <property type="term" value="C:protein-DNA complex"/>
    <property type="evidence" value="ECO:0007669"/>
    <property type="project" value="TreeGrafter"/>
</dbReference>
<dbReference type="GO" id="GO:0000156">
    <property type="term" value="F:phosphorelay response regulator activity"/>
    <property type="evidence" value="ECO:0007669"/>
    <property type="project" value="TreeGrafter"/>
</dbReference>
<keyword evidence="2" id="KW-0902">Two-component regulatory system</keyword>
<dbReference type="PANTHER" id="PTHR48111">
    <property type="entry name" value="REGULATOR OF RPOS"/>
    <property type="match status" value="1"/>
</dbReference>
<accession>A0A8H2R0V8</accession>
<feature type="domain" description="OmpR/PhoB-type" evidence="9">
    <location>
        <begin position="131"/>
        <end position="229"/>
    </location>
</feature>
<evidence type="ECO:0000256" key="6">
    <source>
        <dbReference type="PROSITE-ProRule" id="PRU00169"/>
    </source>
</evidence>
<dbReference type="AlphaFoldDB" id="A0A8H2R0V8"/>
<dbReference type="FunFam" id="1.10.10.10:FF:000018">
    <property type="entry name" value="DNA-binding response regulator ResD"/>
    <property type="match status" value="1"/>
</dbReference>
<dbReference type="PROSITE" id="PS51755">
    <property type="entry name" value="OMPR_PHOB"/>
    <property type="match status" value="1"/>
</dbReference>
<dbReference type="SMART" id="SM00448">
    <property type="entry name" value="REC"/>
    <property type="match status" value="1"/>
</dbReference>
<dbReference type="PROSITE" id="PS50110">
    <property type="entry name" value="RESPONSE_REGULATORY"/>
    <property type="match status" value="1"/>
</dbReference>
<name>A0A8H2R0V8_9FIRM</name>
<sequence>MRDYEILIAEDDESILHSIEIYLGNNDRYKTTGVSNGLDALEETKKKDYDLVIMDLMMPGMTGEDAIREIRRYSVVPILILSAKSEDLDKIMGLTLGADDYLTKPFNPMELLARVDAIIRRNHAYNSGEKDSEILIGDVKLLLDQRRVEVLGQSISLTPIEFQILALLMKHPGRVFSIEEIYEKIWKEPALDPKTVTVHIRRIREKIEVNPKHPRYIQVAWGLGYRFVNEKRSLENGKNQ</sequence>
<dbReference type="Gene3D" id="3.40.50.2300">
    <property type="match status" value="1"/>
</dbReference>
<dbReference type="GO" id="GO:0005829">
    <property type="term" value="C:cytosol"/>
    <property type="evidence" value="ECO:0007669"/>
    <property type="project" value="TreeGrafter"/>
</dbReference>
<feature type="domain" description="Response regulatory" evidence="8">
    <location>
        <begin position="5"/>
        <end position="119"/>
    </location>
</feature>
<dbReference type="SMART" id="SM00862">
    <property type="entry name" value="Trans_reg_C"/>
    <property type="match status" value="1"/>
</dbReference>
<organism evidence="10 11">
    <name type="scientific">Urinicoccus massiliensis</name>
    <dbReference type="NCBI Taxonomy" id="1723382"/>
    <lineage>
        <taxon>Bacteria</taxon>
        <taxon>Bacillati</taxon>
        <taxon>Bacillota</taxon>
        <taxon>Tissierellia</taxon>
        <taxon>Tissierellales</taxon>
        <taxon>Peptoniphilaceae</taxon>
        <taxon>Urinicoccus</taxon>
    </lineage>
</organism>
<dbReference type="CDD" id="cd17574">
    <property type="entry name" value="REC_OmpR"/>
    <property type="match status" value="1"/>
</dbReference>
<dbReference type="InterPro" id="IPR039420">
    <property type="entry name" value="WalR-like"/>
</dbReference>
<keyword evidence="4 7" id="KW-0238">DNA-binding</keyword>
<dbReference type="Gene3D" id="6.10.250.690">
    <property type="match status" value="1"/>
</dbReference>
<evidence type="ECO:0000259" key="8">
    <source>
        <dbReference type="PROSITE" id="PS50110"/>
    </source>
</evidence>
<evidence type="ECO:0000256" key="4">
    <source>
        <dbReference type="ARBA" id="ARBA00023125"/>
    </source>
</evidence>
<keyword evidence="3" id="KW-0805">Transcription regulation</keyword>
<dbReference type="InterPro" id="IPR001789">
    <property type="entry name" value="Sig_transdc_resp-reg_receiver"/>
</dbReference>
<dbReference type="Pfam" id="PF00072">
    <property type="entry name" value="Response_reg"/>
    <property type="match status" value="1"/>
</dbReference>
<gene>
    <name evidence="10" type="primary">regX3_1</name>
    <name evidence="10" type="ORF">NCTC13150_00563</name>
</gene>
<dbReference type="EMBL" id="CAACYI010000001">
    <property type="protein sequence ID" value="VFB16048.1"/>
    <property type="molecule type" value="Genomic_DNA"/>
</dbReference>
<evidence type="ECO:0000256" key="2">
    <source>
        <dbReference type="ARBA" id="ARBA00023012"/>
    </source>
</evidence>